<comment type="caution">
    <text evidence="1">The sequence shown here is derived from an EMBL/GenBank/DDBJ whole genome shotgun (WGS) entry which is preliminary data.</text>
</comment>
<sequence>MSDVYIGFMDEEVRPILDALFTQGWNVLVIERNNIEPNGVLFERPIAAYSKPVMWKGWCGISERPDSKGEFITVHNTYKDSGNKLNPNRRTWLDVFQQCVFMNFLEVYKKLPSRVLEEENGKLVKRKLGLLPSLSMLYMGTASGRDSGLPTKILIRSPEMGMQPGLIRTQLRGLLKSIKRASHATQEETSIKEANKLNLWCYGAGGAYRLPTDNPAGGPGKVWDIKGSIYIGVERDKSAESRRKAKGTVSLYTGEISYCSESTEETLYTSPTYYFTEQARVDVQKMFIDSATANNLLTSQITPIQQDTGVGTTKPPNRAGISITANTFIGGDIKEAAKVYGLKGEVNMEDYHLLKLVYSMKSSQEKFISVKSIENEYPILKDVRIVRIDADPAEVVAIADVKSDSPTYNGFKEANETEIKASNYAEIIGWGLQGMQFDVIPDSIDWKKIATFIGTKVNKENVDKYLVAYKESNGDENAKYMNPFLLEAAQDMFREVGEWLQQVQKEDSETEHYVSAINRNPFNISGLETPAEQTARMDGLLKAYNDLNMQLSQFCNGNKDAITREACEGFVTSLYSYLSKSIVEPDSDVKIWARGGWGAGKAQPSFVENVSYSGSTVDRALYKSTNSTVLNKNAKDAVENYFT</sequence>
<dbReference type="EMBL" id="VHSG01000024">
    <property type="protein sequence ID" value="TQV70588.1"/>
    <property type="molecule type" value="Genomic_DNA"/>
</dbReference>
<organism evidence="1 2">
    <name type="scientific">Exilibacterium tricleocarpae</name>
    <dbReference type="NCBI Taxonomy" id="2591008"/>
    <lineage>
        <taxon>Bacteria</taxon>
        <taxon>Pseudomonadati</taxon>
        <taxon>Pseudomonadota</taxon>
        <taxon>Gammaproteobacteria</taxon>
        <taxon>Cellvibrionales</taxon>
        <taxon>Cellvibrionaceae</taxon>
        <taxon>Exilibacterium</taxon>
    </lineage>
</organism>
<dbReference type="OrthoDB" id="7107762at2"/>
<protein>
    <submittedName>
        <fullName evidence="1">Uncharacterized protein</fullName>
    </submittedName>
</protein>
<reference evidence="1 2" key="1">
    <citation type="submission" date="2019-06" db="EMBL/GenBank/DDBJ databases">
        <title>Whole genome sequence for Cellvibrionaceae sp. R142.</title>
        <authorList>
            <person name="Wang G."/>
        </authorList>
    </citation>
    <scope>NUCLEOTIDE SEQUENCE [LARGE SCALE GENOMIC DNA]</scope>
    <source>
        <strain evidence="1 2">R142</strain>
    </source>
</reference>
<evidence type="ECO:0000313" key="1">
    <source>
        <dbReference type="EMBL" id="TQV70588.1"/>
    </source>
</evidence>
<keyword evidence="2" id="KW-1185">Reference proteome</keyword>
<accession>A0A545T042</accession>
<gene>
    <name evidence="1" type="ORF">FKG94_21450</name>
</gene>
<dbReference type="AlphaFoldDB" id="A0A545T042"/>
<evidence type="ECO:0000313" key="2">
    <source>
        <dbReference type="Proteomes" id="UP000319732"/>
    </source>
</evidence>
<name>A0A545T042_9GAMM</name>
<dbReference type="Proteomes" id="UP000319732">
    <property type="component" value="Unassembled WGS sequence"/>
</dbReference>
<dbReference type="RefSeq" id="WP_142928998.1">
    <property type="nucleotide sequence ID" value="NZ_ML660102.1"/>
</dbReference>
<proteinExistence type="predicted"/>